<evidence type="ECO:0000313" key="3">
    <source>
        <dbReference type="Proteomes" id="UP000479190"/>
    </source>
</evidence>
<dbReference type="OrthoDB" id="95964at2759"/>
<dbReference type="InterPro" id="IPR012337">
    <property type="entry name" value="RNaseH-like_sf"/>
</dbReference>
<proteinExistence type="predicted"/>
<dbReference type="InterPro" id="IPR001584">
    <property type="entry name" value="Integrase_cat-core"/>
</dbReference>
<sequence length="218" mass="25590">MPGNCSCQSTSAEKFCAKITKNRLQDILADIKTYERIALLRYYWPSLHRDWVTRYVKAYQICQQCKVQTASAGRLDGKTSVYKTMERRRGRRYGAIPSNSPRQRIHSRFCGRIHAMGRSHSDLQGQRPDDPARLNERIFLRFGVPDIFHSDNGTEFKNKIVDKFLKERGVKHTTIAPYADHQNPTKRVNRTFKTRINRVYRERHNTWDVTPARAHLRV</sequence>
<reference evidence="2 3" key="1">
    <citation type="submission" date="2020-02" db="EMBL/GenBank/DDBJ databases">
        <authorList>
            <person name="Ferguson B K."/>
        </authorList>
    </citation>
    <scope>NUCLEOTIDE SEQUENCE [LARGE SCALE GENOMIC DNA]</scope>
</reference>
<dbReference type="InterPro" id="IPR036397">
    <property type="entry name" value="RNaseH_sf"/>
</dbReference>
<dbReference type="AlphaFoldDB" id="A0A6H5J2D7"/>
<dbReference type="InterPro" id="IPR050951">
    <property type="entry name" value="Retrovirus_Pol_polyprotein"/>
</dbReference>
<dbReference type="PANTHER" id="PTHR37984">
    <property type="entry name" value="PROTEIN CBG26694"/>
    <property type="match status" value="1"/>
</dbReference>
<dbReference type="PROSITE" id="PS50994">
    <property type="entry name" value="INTEGRASE"/>
    <property type="match status" value="1"/>
</dbReference>
<dbReference type="GO" id="GO:0015074">
    <property type="term" value="P:DNA integration"/>
    <property type="evidence" value="ECO:0007669"/>
    <property type="project" value="InterPro"/>
</dbReference>
<dbReference type="Proteomes" id="UP000479190">
    <property type="component" value="Unassembled WGS sequence"/>
</dbReference>
<keyword evidence="3" id="KW-1185">Reference proteome</keyword>
<gene>
    <name evidence="2" type="ORF">TBRA_LOCUS15856</name>
</gene>
<dbReference type="PANTHER" id="PTHR37984:SF5">
    <property type="entry name" value="PROTEIN NYNRIN-LIKE"/>
    <property type="match status" value="1"/>
</dbReference>
<dbReference type="SUPFAM" id="SSF53098">
    <property type="entry name" value="Ribonuclease H-like"/>
    <property type="match status" value="1"/>
</dbReference>
<dbReference type="GO" id="GO:0003676">
    <property type="term" value="F:nucleic acid binding"/>
    <property type="evidence" value="ECO:0007669"/>
    <property type="project" value="InterPro"/>
</dbReference>
<organism evidence="2 3">
    <name type="scientific">Trichogramma brassicae</name>
    <dbReference type="NCBI Taxonomy" id="86971"/>
    <lineage>
        <taxon>Eukaryota</taxon>
        <taxon>Metazoa</taxon>
        <taxon>Ecdysozoa</taxon>
        <taxon>Arthropoda</taxon>
        <taxon>Hexapoda</taxon>
        <taxon>Insecta</taxon>
        <taxon>Pterygota</taxon>
        <taxon>Neoptera</taxon>
        <taxon>Endopterygota</taxon>
        <taxon>Hymenoptera</taxon>
        <taxon>Apocrita</taxon>
        <taxon>Proctotrupomorpha</taxon>
        <taxon>Chalcidoidea</taxon>
        <taxon>Trichogrammatidae</taxon>
        <taxon>Trichogramma</taxon>
    </lineage>
</organism>
<accession>A0A6H5J2D7</accession>
<evidence type="ECO:0000313" key="2">
    <source>
        <dbReference type="EMBL" id="CAB0044268.1"/>
    </source>
</evidence>
<evidence type="ECO:0000259" key="1">
    <source>
        <dbReference type="PROSITE" id="PS50994"/>
    </source>
</evidence>
<name>A0A6H5J2D7_9HYME</name>
<dbReference type="Gene3D" id="3.30.420.10">
    <property type="entry name" value="Ribonuclease H-like superfamily/Ribonuclease H"/>
    <property type="match status" value="1"/>
</dbReference>
<feature type="domain" description="Integrase catalytic" evidence="1">
    <location>
        <begin position="134"/>
        <end position="218"/>
    </location>
</feature>
<dbReference type="EMBL" id="CADCXV010001417">
    <property type="protein sequence ID" value="CAB0044268.1"/>
    <property type="molecule type" value="Genomic_DNA"/>
</dbReference>
<protein>
    <recommendedName>
        <fullName evidence="1">Integrase catalytic domain-containing protein</fullName>
    </recommendedName>
</protein>